<keyword evidence="4 6" id="KW-0238">DNA-binding</keyword>
<feature type="domain" description="RNA polymerase sigma factor 70 region 4 type 2" evidence="8">
    <location>
        <begin position="130"/>
        <end position="172"/>
    </location>
</feature>
<dbReference type="SUPFAM" id="SSF88946">
    <property type="entry name" value="Sigma2 domain of RNA polymerase sigma factors"/>
    <property type="match status" value="1"/>
</dbReference>
<dbReference type="InterPro" id="IPR013249">
    <property type="entry name" value="RNA_pol_sigma70_r4_t2"/>
</dbReference>
<evidence type="ECO:0000256" key="3">
    <source>
        <dbReference type="ARBA" id="ARBA00023082"/>
    </source>
</evidence>
<dbReference type="PANTHER" id="PTHR43133">
    <property type="entry name" value="RNA POLYMERASE ECF-TYPE SIGMA FACTO"/>
    <property type="match status" value="1"/>
</dbReference>
<evidence type="ECO:0000313" key="10">
    <source>
        <dbReference type="Proteomes" id="UP001597040"/>
    </source>
</evidence>
<evidence type="ECO:0000259" key="7">
    <source>
        <dbReference type="Pfam" id="PF04542"/>
    </source>
</evidence>
<feature type="domain" description="RNA polymerase sigma-70 region 2" evidence="7">
    <location>
        <begin position="19"/>
        <end position="86"/>
    </location>
</feature>
<evidence type="ECO:0000256" key="2">
    <source>
        <dbReference type="ARBA" id="ARBA00023015"/>
    </source>
</evidence>
<dbReference type="Pfam" id="PF08281">
    <property type="entry name" value="Sigma70_r4_2"/>
    <property type="match status" value="1"/>
</dbReference>
<organism evidence="9 10">
    <name type="scientific">Virgibacillus byunsanensis</name>
    <dbReference type="NCBI Taxonomy" id="570945"/>
    <lineage>
        <taxon>Bacteria</taxon>
        <taxon>Bacillati</taxon>
        <taxon>Bacillota</taxon>
        <taxon>Bacilli</taxon>
        <taxon>Bacillales</taxon>
        <taxon>Bacillaceae</taxon>
        <taxon>Virgibacillus</taxon>
    </lineage>
</organism>
<dbReference type="InterPro" id="IPR000838">
    <property type="entry name" value="RNA_pol_sigma70_ECF_CS"/>
</dbReference>
<dbReference type="InterPro" id="IPR014284">
    <property type="entry name" value="RNA_pol_sigma-70_dom"/>
</dbReference>
<dbReference type="InterPro" id="IPR013324">
    <property type="entry name" value="RNA_pol_sigma_r3/r4-like"/>
</dbReference>
<keyword evidence="2 6" id="KW-0805">Transcription regulation</keyword>
<keyword evidence="10" id="KW-1185">Reference proteome</keyword>
<dbReference type="RefSeq" id="WP_390363386.1">
    <property type="nucleotide sequence ID" value="NZ_JBHTKJ010000045.1"/>
</dbReference>
<sequence>MFKKKKQSTQQANYEKIIFDMYYHRVYKTAFFIVKDDYLAQDVLQETFLKVFQRIDSLEDGNKMGAWIGTITTRTAIDFLRKLKRRNDFPVDDVYQDEESFYEENSSVEKIVEDKFLKNLVQQNIRSLEPPEYREVIILKYEYELQDKEIAEALGISIGATKSRVHRARIKLKSVLATQIDAEDGETS</sequence>
<protein>
    <recommendedName>
        <fullName evidence="6">RNA polymerase sigma factor</fullName>
    </recommendedName>
</protein>
<accession>A0ABW3LS96</accession>
<dbReference type="Gene3D" id="1.10.10.10">
    <property type="entry name" value="Winged helix-like DNA-binding domain superfamily/Winged helix DNA-binding domain"/>
    <property type="match status" value="1"/>
</dbReference>
<evidence type="ECO:0000313" key="9">
    <source>
        <dbReference type="EMBL" id="MFD1039730.1"/>
    </source>
</evidence>
<dbReference type="InterPro" id="IPR036388">
    <property type="entry name" value="WH-like_DNA-bd_sf"/>
</dbReference>
<dbReference type="Gene3D" id="1.10.1740.10">
    <property type="match status" value="1"/>
</dbReference>
<dbReference type="Pfam" id="PF04542">
    <property type="entry name" value="Sigma70_r2"/>
    <property type="match status" value="1"/>
</dbReference>
<evidence type="ECO:0000259" key="8">
    <source>
        <dbReference type="Pfam" id="PF08281"/>
    </source>
</evidence>
<dbReference type="PROSITE" id="PS01063">
    <property type="entry name" value="SIGMA70_ECF"/>
    <property type="match status" value="1"/>
</dbReference>
<evidence type="ECO:0000256" key="1">
    <source>
        <dbReference type="ARBA" id="ARBA00010641"/>
    </source>
</evidence>
<comment type="similarity">
    <text evidence="1 6">Belongs to the sigma-70 factor family. ECF subfamily.</text>
</comment>
<dbReference type="InterPro" id="IPR007627">
    <property type="entry name" value="RNA_pol_sigma70_r2"/>
</dbReference>
<proteinExistence type="inferred from homology"/>
<reference evidence="10" key="1">
    <citation type="journal article" date="2019" name="Int. J. Syst. Evol. Microbiol.">
        <title>The Global Catalogue of Microorganisms (GCM) 10K type strain sequencing project: providing services to taxonomists for standard genome sequencing and annotation.</title>
        <authorList>
            <consortium name="The Broad Institute Genomics Platform"/>
            <consortium name="The Broad Institute Genome Sequencing Center for Infectious Disease"/>
            <person name="Wu L."/>
            <person name="Ma J."/>
        </authorList>
    </citation>
    <scope>NUCLEOTIDE SEQUENCE [LARGE SCALE GENOMIC DNA]</scope>
    <source>
        <strain evidence="10">CCUG 56754</strain>
    </source>
</reference>
<dbReference type="PANTHER" id="PTHR43133:SF8">
    <property type="entry name" value="RNA POLYMERASE SIGMA FACTOR HI_1459-RELATED"/>
    <property type="match status" value="1"/>
</dbReference>
<dbReference type="InterPro" id="IPR039425">
    <property type="entry name" value="RNA_pol_sigma-70-like"/>
</dbReference>
<dbReference type="SUPFAM" id="SSF88659">
    <property type="entry name" value="Sigma3 and sigma4 domains of RNA polymerase sigma factors"/>
    <property type="match status" value="1"/>
</dbReference>
<dbReference type="EMBL" id="JBHTKJ010000045">
    <property type="protein sequence ID" value="MFD1039730.1"/>
    <property type="molecule type" value="Genomic_DNA"/>
</dbReference>
<comment type="caution">
    <text evidence="9">The sequence shown here is derived from an EMBL/GenBank/DDBJ whole genome shotgun (WGS) entry which is preliminary data.</text>
</comment>
<name>A0ABW3LS96_9BACI</name>
<dbReference type="InterPro" id="IPR013325">
    <property type="entry name" value="RNA_pol_sigma_r2"/>
</dbReference>
<keyword evidence="5 6" id="KW-0804">Transcription</keyword>
<dbReference type="CDD" id="cd06171">
    <property type="entry name" value="Sigma70_r4"/>
    <property type="match status" value="1"/>
</dbReference>
<dbReference type="NCBIfam" id="TIGR02937">
    <property type="entry name" value="sigma70-ECF"/>
    <property type="match status" value="1"/>
</dbReference>
<gene>
    <name evidence="9" type="ORF">ACFQ3N_15185</name>
</gene>
<evidence type="ECO:0000256" key="4">
    <source>
        <dbReference type="ARBA" id="ARBA00023125"/>
    </source>
</evidence>
<dbReference type="Proteomes" id="UP001597040">
    <property type="component" value="Unassembled WGS sequence"/>
</dbReference>
<keyword evidence="3 6" id="KW-0731">Sigma factor</keyword>
<evidence type="ECO:0000256" key="6">
    <source>
        <dbReference type="RuleBase" id="RU000716"/>
    </source>
</evidence>
<evidence type="ECO:0000256" key="5">
    <source>
        <dbReference type="ARBA" id="ARBA00023163"/>
    </source>
</evidence>